<evidence type="ECO:0000313" key="3">
    <source>
        <dbReference type="Proteomes" id="UP000887116"/>
    </source>
</evidence>
<proteinExistence type="predicted"/>
<sequence length="94" mass="10514">MSVQIFLKLEEALALLNSFDSDASDVEIAVLPLDAREITDEDKRDDNEVNTAKIIVNDVPESVDVRTRDNSQSEPSTSYSVSKTENRKKLKDIS</sequence>
<keyword evidence="3" id="KW-1185">Reference proteome</keyword>
<dbReference type="AlphaFoldDB" id="A0A8X6J8C3"/>
<feature type="region of interest" description="Disordered" evidence="1">
    <location>
        <begin position="60"/>
        <end position="94"/>
    </location>
</feature>
<feature type="compositionally biased region" description="Basic and acidic residues" evidence="1">
    <location>
        <begin position="84"/>
        <end position="94"/>
    </location>
</feature>
<dbReference type="OrthoDB" id="6781202at2759"/>
<feature type="compositionally biased region" description="Polar residues" evidence="1">
    <location>
        <begin position="72"/>
        <end position="83"/>
    </location>
</feature>
<protein>
    <submittedName>
        <fullName evidence="2">Uncharacterized protein</fullName>
    </submittedName>
</protein>
<accession>A0A8X6J8C3</accession>
<evidence type="ECO:0000256" key="1">
    <source>
        <dbReference type="SAM" id="MobiDB-lite"/>
    </source>
</evidence>
<name>A0A8X6J8C3_TRICU</name>
<gene>
    <name evidence="2" type="ORF">TNCT_214851</name>
</gene>
<dbReference type="Proteomes" id="UP000887116">
    <property type="component" value="Unassembled WGS sequence"/>
</dbReference>
<comment type="caution">
    <text evidence="2">The sequence shown here is derived from an EMBL/GenBank/DDBJ whole genome shotgun (WGS) entry which is preliminary data.</text>
</comment>
<dbReference type="EMBL" id="BMAO01018610">
    <property type="protein sequence ID" value="GFR24705.1"/>
    <property type="molecule type" value="Genomic_DNA"/>
</dbReference>
<organism evidence="2 3">
    <name type="scientific">Trichonephila clavata</name>
    <name type="common">Joro spider</name>
    <name type="synonym">Nephila clavata</name>
    <dbReference type="NCBI Taxonomy" id="2740835"/>
    <lineage>
        <taxon>Eukaryota</taxon>
        <taxon>Metazoa</taxon>
        <taxon>Ecdysozoa</taxon>
        <taxon>Arthropoda</taxon>
        <taxon>Chelicerata</taxon>
        <taxon>Arachnida</taxon>
        <taxon>Araneae</taxon>
        <taxon>Araneomorphae</taxon>
        <taxon>Entelegynae</taxon>
        <taxon>Araneoidea</taxon>
        <taxon>Nephilidae</taxon>
        <taxon>Trichonephila</taxon>
    </lineage>
</organism>
<evidence type="ECO:0000313" key="2">
    <source>
        <dbReference type="EMBL" id="GFR24705.1"/>
    </source>
</evidence>
<reference evidence="2" key="1">
    <citation type="submission" date="2020-07" db="EMBL/GenBank/DDBJ databases">
        <title>Multicomponent nature underlies the extraordinary mechanical properties of spider dragline silk.</title>
        <authorList>
            <person name="Kono N."/>
            <person name="Nakamura H."/>
            <person name="Mori M."/>
            <person name="Yoshida Y."/>
            <person name="Ohtoshi R."/>
            <person name="Malay A.D."/>
            <person name="Moran D.A.P."/>
            <person name="Tomita M."/>
            <person name="Numata K."/>
            <person name="Arakawa K."/>
        </authorList>
    </citation>
    <scope>NUCLEOTIDE SEQUENCE</scope>
</reference>